<dbReference type="GO" id="GO:0008270">
    <property type="term" value="F:zinc ion binding"/>
    <property type="evidence" value="ECO:0007669"/>
    <property type="project" value="InterPro"/>
</dbReference>
<feature type="region of interest" description="Disordered" evidence="6">
    <location>
        <begin position="57"/>
        <end position="105"/>
    </location>
</feature>
<dbReference type="HOGENOM" id="CLU_014597_0_0_1"/>
<dbReference type="InterPro" id="IPR036864">
    <property type="entry name" value="Zn2-C6_fun-type_DNA-bd_sf"/>
</dbReference>
<keyword evidence="5" id="KW-0539">Nucleus</keyword>
<evidence type="ECO:0000256" key="4">
    <source>
        <dbReference type="ARBA" id="ARBA00023163"/>
    </source>
</evidence>
<dbReference type="GO" id="GO:0000981">
    <property type="term" value="F:DNA-binding transcription factor activity, RNA polymerase II-specific"/>
    <property type="evidence" value="ECO:0007669"/>
    <property type="project" value="InterPro"/>
</dbReference>
<keyword evidence="4" id="KW-0804">Transcription</keyword>
<dbReference type="EMBL" id="KN847319">
    <property type="protein sequence ID" value="KIW56783.1"/>
    <property type="molecule type" value="Genomic_DNA"/>
</dbReference>
<accession>A0A0D2EMY8</accession>
<protein>
    <recommendedName>
        <fullName evidence="7">Zn(2)-C6 fungal-type domain-containing protein</fullName>
    </recommendedName>
</protein>
<feature type="compositionally biased region" description="Low complexity" evidence="6">
    <location>
        <begin position="67"/>
        <end position="82"/>
    </location>
</feature>
<dbReference type="Pfam" id="PF11951">
    <property type="entry name" value="Fungal_trans_2"/>
    <property type="match status" value="1"/>
</dbReference>
<dbReference type="GO" id="GO:0005634">
    <property type="term" value="C:nucleus"/>
    <property type="evidence" value="ECO:0007669"/>
    <property type="project" value="UniProtKB-SubCell"/>
</dbReference>
<evidence type="ECO:0000259" key="7">
    <source>
        <dbReference type="PROSITE" id="PS50048"/>
    </source>
</evidence>
<dbReference type="CDD" id="cd00067">
    <property type="entry name" value="GAL4"/>
    <property type="match status" value="1"/>
</dbReference>
<dbReference type="Proteomes" id="UP000054342">
    <property type="component" value="Unassembled WGS sequence"/>
</dbReference>
<reference evidence="8 9" key="1">
    <citation type="submission" date="2015-01" db="EMBL/GenBank/DDBJ databases">
        <title>The Genome Sequence of Exophiala xenobiotica CBS118157.</title>
        <authorList>
            <consortium name="The Broad Institute Genomics Platform"/>
            <person name="Cuomo C."/>
            <person name="de Hoog S."/>
            <person name="Gorbushina A."/>
            <person name="Stielow B."/>
            <person name="Teixiera M."/>
            <person name="Abouelleil A."/>
            <person name="Chapman S.B."/>
            <person name="Priest M."/>
            <person name="Young S.K."/>
            <person name="Wortman J."/>
            <person name="Nusbaum C."/>
            <person name="Birren B."/>
        </authorList>
    </citation>
    <scope>NUCLEOTIDE SEQUENCE [LARGE SCALE GENOMIC DNA]</scope>
    <source>
        <strain evidence="8 9">CBS 118157</strain>
    </source>
</reference>
<evidence type="ECO:0000256" key="5">
    <source>
        <dbReference type="ARBA" id="ARBA00023242"/>
    </source>
</evidence>
<sequence length="735" mass="82560">MNKRASRSRNGCIRCKERRLKCDETRPSCHQCERRKMSCPGYRSTVRWSDKYEIFKVNQQPNEKKSTSSSTSSRHTQSQIQPSQPPHPPPRPSSHNADFPAGGHGIQLVTSVSPISVMQDCPTIHNRSLLDIEAGHNTLTSRPVDFTHSHVNTIDMGFEAQMGDSTGIDFEDFELVHQEFWHDLSIPWSLDSPGQALSEPTPTALSQTCAMSSSTNAPQAPADDPHIDSLAEGNEDARILLRHYFENVCRINSVFDTADNPFRYLVLRYIKSSSLIRNCVLSLALVHRMQSDQQNMHRKVVRYHSAALQCLSAAIENLDAQESNIECHSNRSGSPSNYLERLQEALLGVLLLCNSSSWLDPEDIGIGHLLSARQLFGKWLHAHRDSDISTITTSREASFIVGAMAYMETVVAFVLDQPLNAADYLEPFCHQSNDIPIYPNPWTGVSTPIFITMARVGICVRQRRAISNLKALGWSQNTYDTMLNDVFEKVKRIESDALLYEPPARGRIKDQKASENVLAELECLAYTYKLASLLELYRSFPELGSKGKIDHGEHVPWNADSSAVMAPPPQGKLTDAPDSDPDEHRRLIYDIAINLLGLLKATAERQATSLIHTLALLISGSALYHRQPNPQQQQQSDDKTSLRGRVTQVLSIINMRPKVVDRWRSFVRDRVRSNADFVGLESFKKVETLLEEVWSRLDDPSLKRSRVSSVSAAKDQSAAHWLDVMTECHLETIFG</sequence>
<dbReference type="Gene3D" id="4.10.240.10">
    <property type="entry name" value="Zn(2)-C6 fungal-type DNA-binding domain"/>
    <property type="match status" value="1"/>
</dbReference>
<evidence type="ECO:0000256" key="1">
    <source>
        <dbReference type="ARBA" id="ARBA00004123"/>
    </source>
</evidence>
<name>A0A0D2EMY8_9EURO</name>
<keyword evidence="3" id="KW-0238">DNA-binding</keyword>
<dbReference type="RefSeq" id="XP_013317367.1">
    <property type="nucleotide sequence ID" value="XM_013461913.1"/>
</dbReference>
<evidence type="ECO:0000256" key="6">
    <source>
        <dbReference type="SAM" id="MobiDB-lite"/>
    </source>
</evidence>
<dbReference type="GO" id="GO:0000976">
    <property type="term" value="F:transcription cis-regulatory region binding"/>
    <property type="evidence" value="ECO:0007669"/>
    <property type="project" value="TreeGrafter"/>
</dbReference>
<dbReference type="PANTHER" id="PTHR37534:SF44">
    <property type="entry name" value="ZN(II)2CYS6 TRANSCRIPTION FACTOR (EUROFUNG)"/>
    <property type="match status" value="1"/>
</dbReference>
<dbReference type="InterPro" id="IPR021858">
    <property type="entry name" value="Fun_TF"/>
</dbReference>
<evidence type="ECO:0000256" key="3">
    <source>
        <dbReference type="ARBA" id="ARBA00023125"/>
    </source>
</evidence>
<feature type="region of interest" description="Disordered" evidence="6">
    <location>
        <begin position="210"/>
        <end position="229"/>
    </location>
</feature>
<keyword evidence="2" id="KW-0805">Transcription regulation</keyword>
<dbReference type="PROSITE" id="PS50048">
    <property type="entry name" value="ZN2_CY6_FUNGAL_2"/>
    <property type="match status" value="1"/>
</dbReference>
<feature type="domain" description="Zn(2)-C6 fungal-type" evidence="7">
    <location>
        <begin position="11"/>
        <end position="39"/>
    </location>
</feature>
<organism evidence="8 9">
    <name type="scientific">Exophiala xenobiotica</name>
    <dbReference type="NCBI Taxonomy" id="348802"/>
    <lineage>
        <taxon>Eukaryota</taxon>
        <taxon>Fungi</taxon>
        <taxon>Dikarya</taxon>
        <taxon>Ascomycota</taxon>
        <taxon>Pezizomycotina</taxon>
        <taxon>Eurotiomycetes</taxon>
        <taxon>Chaetothyriomycetidae</taxon>
        <taxon>Chaetothyriales</taxon>
        <taxon>Herpotrichiellaceae</taxon>
        <taxon>Exophiala</taxon>
    </lineage>
</organism>
<dbReference type="PROSITE" id="PS00463">
    <property type="entry name" value="ZN2_CY6_FUNGAL_1"/>
    <property type="match status" value="1"/>
</dbReference>
<dbReference type="AlphaFoldDB" id="A0A0D2EMY8"/>
<dbReference type="PANTHER" id="PTHR37534">
    <property type="entry name" value="TRANSCRIPTIONAL ACTIVATOR PROTEIN UGA3"/>
    <property type="match status" value="1"/>
</dbReference>
<evidence type="ECO:0000313" key="8">
    <source>
        <dbReference type="EMBL" id="KIW56783.1"/>
    </source>
</evidence>
<dbReference type="GO" id="GO:0045944">
    <property type="term" value="P:positive regulation of transcription by RNA polymerase II"/>
    <property type="evidence" value="ECO:0007669"/>
    <property type="project" value="TreeGrafter"/>
</dbReference>
<dbReference type="SUPFAM" id="SSF57701">
    <property type="entry name" value="Zn2/Cys6 DNA-binding domain"/>
    <property type="match status" value="1"/>
</dbReference>
<dbReference type="OrthoDB" id="4116984at2759"/>
<feature type="compositionally biased region" description="Pro residues" evidence="6">
    <location>
        <begin position="83"/>
        <end position="92"/>
    </location>
</feature>
<gene>
    <name evidence="8" type="ORF">PV05_05413</name>
</gene>
<evidence type="ECO:0000313" key="9">
    <source>
        <dbReference type="Proteomes" id="UP000054342"/>
    </source>
</evidence>
<evidence type="ECO:0000256" key="2">
    <source>
        <dbReference type="ARBA" id="ARBA00023015"/>
    </source>
</evidence>
<feature type="region of interest" description="Disordered" evidence="6">
    <location>
        <begin position="558"/>
        <end position="580"/>
    </location>
</feature>
<keyword evidence="9" id="KW-1185">Reference proteome</keyword>
<proteinExistence type="predicted"/>
<dbReference type="InterPro" id="IPR001138">
    <property type="entry name" value="Zn2Cys6_DnaBD"/>
</dbReference>
<dbReference type="GeneID" id="25327321"/>
<dbReference type="Pfam" id="PF00172">
    <property type="entry name" value="Zn_clus"/>
    <property type="match status" value="1"/>
</dbReference>
<dbReference type="STRING" id="348802.A0A0D2EMY8"/>
<dbReference type="SMART" id="SM00066">
    <property type="entry name" value="GAL4"/>
    <property type="match status" value="1"/>
</dbReference>
<comment type="subcellular location">
    <subcellularLocation>
        <location evidence="1">Nucleus</location>
    </subcellularLocation>
</comment>